<organism evidence="2 3">
    <name type="scientific">Streptomyces griseoaurantiacus</name>
    <dbReference type="NCBI Taxonomy" id="68213"/>
    <lineage>
        <taxon>Bacteria</taxon>
        <taxon>Bacillati</taxon>
        <taxon>Actinomycetota</taxon>
        <taxon>Actinomycetes</taxon>
        <taxon>Kitasatosporales</taxon>
        <taxon>Streptomycetaceae</taxon>
        <taxon>Streptomyces</taxon>
        <taxon>Streptomyces aurantiacus group</taxon>
    </lineage>
</organism>
<protein>
    <submittedName>
        <fullName evidence="2">Uncharacterized protein</fullName>
    </submittedName>
</protein>
<evidence type="ECO:0000313" key="3">
    <source>
        <dbReference type="Proteomes" id="UP000587608"/>
    </source>
</evidence>
<dbReference type="EMBL" id="JACERG010000008">
    <property type="protein sequence ID" value="MBA5221658.1"/>
    <property type="molecule type" value="Genomic_DNA"/>
</dbReference>
<dbReference type="Proteomes" id="UP000587608">
    <property type="component" value="Unassembled WGS sequence"/>
</dbReference>
<sequence>MAEWVHRCSPQELQRLGCPFNPLTGRYRVPDEDALREVYAKVDPVALTAAGCARLAALTGPGSTRLTPDGVPEREQPRAHRATTVGGPPPKPRRTAIAVDDKCLRGARRPDGSQVFVTLHGIP</sequence>
<feature type="region of interest" description="Disordered" evidence="1">
    <location>
        <begin position="60"/>
        <end position="95"/>
    </location>
</feature>
<gene>
    <name evidence="2" type="ORF">H1X69_09520</name>
</gene>
<reference evidence="2 3" key="1">
    <citation type="submission" date="2020-07" db="EMBL/GenBank/DDBJ databases">
        <title>Differential regulation of undecylprodigiosin biosynthesis in the yeast-scavenging Streptomyces strain MBK6.</title>
        <authorList>
            <person name="Baral B."/>
            <person name="Siitonen V."/>
            <person name="Laughlin M."/>
            <person name="Yamada K."/>
            <person name="Ilomaeki M."/>
            <person name="Metsae-Ketelae M."/>
            <person name="Niemi J."/>
        </authorList>
    </citation>
    <scope>NUCLEOTIDE SEQUENCE [LARGE SCALE GENOMIC DNA]</scope>
    <source>
        <strain evidence="2 3">MBK6</strain>
    </source>
</reference>
<evidence type="ECO:0000313" key="2">
    <source>
        <dbReference type="EMBL" id="MBA5221658.1"/>
    </source>
</evidence>
<dbReference type="RefSeq" id="WP_191852521.1">
    <property type="nucleotide sequence ID" value="NZ_JACERG010000008.1"/>
</dbReference>
<comment type="caution">
    <text evidence="2">The sequence shown here is derived from an EMBL/GenBank/DDBJ whole genome shotgun (WGS) entry which is preliminary data.</text>
</comment>
<accession>A0A7W2DRH4</accession>
<evidence type="ECO:0000256" key="1">
    <source>
        <dbReference type="SAM" id="MobiDB-lite"/>
    </source>
</evidence>
<name>A0A7W2DRH4_9ACTN</name>
<proteinExistence type="predicted"/>
<dbReference type="AlphaFoldDB" id="A0A7W2DRH4"/>